<dbReference type="AlphaFoldDB" id="A0A0C3PHD1"/>
<evidence type="ECO:0000313" key="1">
    <source>
        <dbReference type="EMBL" id="KIO13430.1"/>
    </source>
</evidence>
<dbReference type="HOGENOM" id="CLU_3015155_0_0_1"/>
<dbReference type="Proteomes" id="UP000054217">
    <property type="component" value="Unassembled WGS sequence"/>
</dbReference>
<dbReference type="EMBL" id="KN831946">
    <property type="protein sequence ID" value="KIO13430.1"/>
    <property type="molecule type" value="Genomic_DNA"/>
</dbReference>
<evidence type="ECO:0000313" key="2">
    <source>
        <dbReference type="Proteomes" id="UP000054217"/>
    </source>
</evidence>
<protein>
    <submittedName>
        <fullName evidence="1">Uncharacterized protein</fullName>
    </submittedName>
</protein>
<name>A0A0C3PHD1_PISTI</name>
<gene>
    <name evidence="1" type="ORF">M404DRAFT_992987</name>
</gene>
<reference evidence="1 2" key="1">
    <citation type="submission" date="2014-04" db="EMBL/GenBank/DDBJ databases">
        <authorList>
            <consortium name="DOE Joint Genome Institute"/>
            <person name="Kuo A."/>
            <person name="Kohler A."/>
            <person name="Costa M.D."/>
            <person name="Nagy L.G."/>
            <person name="Floudas D."/>
            <person name="Copeland A."/>
            <person name="Barry K.W."/>
            <person name="Cichocki N."/>
            <person name="Veneault-Fourrey C."/>
            <person name="LaButti K."/>
            <person name="Lindquist E.A."/>
            <person name="Lipzen A."/>
            <person name="Lundell T."/>
            <person name="Morin E."/>
            <person name="Murat C."/>
            <person name="Sun H."/>
            <person name="Tunlid A."/>
            <person name="Henrissat B."/>
            <person name="Grigoriev I.V."/>
            <person name="Hibbett D.S."/>
            <person name="Martin F."/>
            <person name="Nordberg H.P."/>
            <person name="Cantor M.N."/>
            <person name="Hua S.X."/>
        </authorList>
    </citation>
    <scope>NUCLEOTIDE SEQUENCE [LARGE SCALE GENOMIC DNA]</scope>
    <source>
        <strain evidence="1 2">Marx 270</strain>
    </source>
</reference>
<organism evidence="1 2">
    <name type="scientific">Pisolithus tinctorius Marx 270</name>
    <dbReference type="NCBI Taxonomy" id="870435"/>
    <lineage>
        <taxon>Eukaryota</taxon>
        <taxon>Fungi</taxon>
        <taxon>Dikarya</taxon>
        <taxon>Basidiomycota</taxon>
        <taxon>Agaricomycotina</taxon>
        <taxon>Agaricomycetes</taxon>
        <taxon>Agaricomycetidae</taxon>
        <taxon>Boletales</taxon>
        <taxon>Sclerodermatineae</taxon>
        <taxon>Pisolithaceae</taxon>
        <taxon>Pisolithus</taxon>
    </lineage>
</organism>
<keyword evidence="2" id="KW-1185">Reference proteome</keyword>
<proteinExistence type="predicted"/>
<accession>A0A0C3PHD1</accession>
<dbReference type="InParanoid" id="A0A0C3PHD1"/>
<reference evidence="2" key="2">
    <citation type="submission" date="2015-01" db="EMBL/GenBank/DDBJ databases">
        <title>Evolutionary Origins and Diversification of the Mycorrhizal Mutualists.</title>
        <authorList>
            <consortium name="DOE Joint Genome Institute"/>
            <consortium name="Mycorrhizal Genomics Consortium"/>
            <person name="Kohler A."/>
            <person name="Kuo A."/>
            <person name="Nagy L.G."/>
            <person name="Floudas D."/>
            <person name="Copeland A."/>
            <person name="Barry K.W."/>
            <person name="Cichocki N."/>
            <person name="Veneault-Fourrey C."/>
            <person name="LaButti K."/>
            <person name="Lindquist E.A."/>
            <person name="Lipzen A."/>
            <person name="Lundell T."/>
            <person name="Morin E."/>
            <person name="Murat C."/>
            <person name="Riley R."/>
            <person name="Ohm R."/>
            <person name="Sun H."/>
            <person name="Tunlid A."/>
            <person name="Henrissat B."/>
            <person name="Grigoriev I.V."/>
            <person name="Hibbett D.S."/>
            <person name="Martin F."/>
        </authorList>
    </citation>
    <scope>NUCLEOTIDE SEQUENCE [LARGE SCALE GENOMIC DNA]</scope>
    <source>
        <strain evidence="2">Marx 270</strain>
    </source>
</reference>
<sequence length="56" mass="6222">MCNKLPNLTLYDDPASASDSQRYLNTITRPGRILLSIKLLGYQSQIGSLSVRTLPQ</sequence>